<reference evidence="4 5" key="1">
    <citation type="submission" date="2020-08" db="EMBL/GenBank/DDBJ databases">
        <title>Functional genomics of gut bacteria from endangered species of beetles.</title>
        <authorList>
            <person name="Carlos-Shanley C."/>
        </authorList>
    </citation>
    <scope>NUCLEOTIDE SEQUENCE [LARGE SCALE GENOMIC DNA]</scope>
    <source>
        <strain evidence="4 5">S00239</strain>
    </source>
</reference>
<keyword evidence="2" id="KW-0238">DNA-binding</keyword>
<dbReference type="EMBL" id="JACHLP010000002">
    <property type="protein sequence ID" value="MBB4842473.1"/>
    <property type="molecule type" value="Genomic_DNA"/>
</dbReference>
<evidence type="ECO:0000256" key="1">
    <source>
        <dbReference type="ARBA" id="ARBA00022747"/>
    </source>
</evidence>
<dbReference type="InterPro" id="IPR044946">
    <property type="entry name" value="Restrct_endonuc_typeI_TRD_sf"/>
</dbReference>
<proteinExistence type="predicted"/>
<dbReference type="GO" id="GO:0009307">
    <property type="term" value="P:DNA restriction-modification system"/>
    <property type="evidence" value="ECO:0007669"/>
    <property type="project" value="UniProtKB-KW"/>
</dbReference>
<gene>
    <name evidence="4" type="ORF">HNP55_000988</name>
</gene>
<feature type="compositionally biased region" description="Low complexity" evidence="3">
    <location>
        <begin position="450"/>
        <end position="465"/>
    </location>
</feature>
<dbReference type="Gene3D" id="3.90.220.20">
    <property type="entry name" value="DNA methylase specificity domains"/>
    <property type="match status" value="2"/>
</dbReference>
<dbReference type="RefSeq" id="WP_184296815.1">
    <property type="nucleotide sequence ID" value="NZ_JACHLP010000002.1"/>
</dbReference>
<dbReference type="InterPro" id="IPR052021">
    <property type="entry name" value="Type-I_RS_S_subunit"/>
</dbReference>
<dbReference type="PANTHER" id="PTHR30408">
    <property type="entry name" value="TYPE-1 RESTRICTION ENZYME ECOKI SPECIFICITY PROTEIN"/>
    <property type="match status" value="1"/>
</dbReference>
<keyword evidence="5" id="KW-1185">Reference proteome</keyword>
<dbReference type="PANTHER" id="PTHR30408:SF13">
    <property type="entry name" value="TYPE I RESTRICTION ENZYME HINDI SPECIFICITY SUBUNIT"/>
    <property type="match status" value="1"/>
</dbReference>
<keyword evidence="1" id="KW-0680">Restriction system</keyword>
<organism evidence="4 5">
    <name type="scientific">Roseateles oligotrophus</name>
    <dbReference type="NCBI Taxonomy" id="1769250"/>
    <lineage>
        <taxon>Bacteria</taxon>
        <taxon>Pseudomonadati</taxon>
        <taxon>Pseudomonadota</taxon>
        <taxon>Betaproteobacteria</taxon>
        <taxon>Burkholderiales</taxon>
        <taxon>Sphaerotilaceae</taxon>
        <taxon>Roseateles</taxon>
    </lineage>
</organism>
<accession>A0A840L6P8</accession>
<dbReference type="EC" id="3.1.21.3" evidence="4"/>
<protein>
    <submittedName>
        <fullName evidence="4">Type I restriction enzyme S subunit</fullName>
        <ecNumber evidence="4">3.1.21.3</ecNumber>
    </submittedName>
</protein>
<dbReference type="AlphaFoldDB" id="A0A840L6P8"/>
<comment type="caution">
    <text evidence="4">The sequence shown here is derived from an EMBL/GenBank/DDBJ whole genome shotgun (WGS) entry which is preliminary data.</text>
</comment>
<dbReference type="GO" id="GO:0003677">
    <property type="term" value="F:DNA binding"/>
    <property type="evidence" value="ECO:0007669"/>
    <property type="project" value="UniProtKB-KW"/>
</dbReference>
<evidence type="ECO:0000256" key="3">
    <source>
        <dbReference type="SAM" id="MobiDB-lite"/>
    </source>
</evidence>
<dbReference type="GO" id="GO:0009035">
    <property type="term" value="F:type I site-specific deoxyribonuclease activity"/>
    <property type="evidence" value="ECO:0007669"/>
    <property type="project" value="UniProtKB-EC"/>
</dbReference>
<evidence type="ECO:0000313" key="5">
    <source>
        <dbReference type="Proteomes" id="UP000562027"/>
    </source>
</evidence>
<name>A0A840L6P8_9BURK</name>
<evidence type="ECO:0000313" key="4">
    <source>
        <dbReference type="EMBL" id="MBB4842473.1"/>
    </source>
</evidence>
<dbReference type="Proteomes" id="UP000562027">
    <property type="component" value="Unassembled WGS sequence"/>
</dbReference>
<feature type="region of interest" description="Disordered" evidence="3">
    <location>
        <begin position="441"/>
        <end position="465"/>
    </location>
</feature>
<sequence length="465" mass="51587">MQEPILFSNLIAETKDGEWGEGQEAPGHVLCDVIRGTDFADLHAPAIVLPQRWIPEHLVARKALQADDILIETAGGTAKQSTGRTALITKELLDSRGGKPVLCSSFARHLRVDKDKAHPVYLYYVLQALYASGYMGVFNLQHTGVARFQFTAFRTKTRLTLHQKAAQPKIAATLKSYDDLIANNKRRIALLESMAEEIYREWFVRMRFPGVGGKPSSNGVPAGWASKPLRSLILHYIGGGWGEEQATTTCPDGAFVFRGTDLPAIQGGDWTDFVYRFHKTSALASRTLAAGDFVFEVSGGSTNQLLGRNLMVSAQLLEHLDEPAICASFCKLIRFDQAVVAPLWMKYFLKMYYDSGLVGLYQVQSTGISNYQFEAFIANQTVLVPDTDLQAEFCKLVEPLNEQRDSLARANLHLTRTRDALLPRLISGKLRVGQLNIQFPPSMQDEKQPPAEVAPARAEAVTMNR</sequence>
<dbReference type="SUPFAM" id="SSF116734">
    <property type="entry name" value="DNA methylase specificity domain"/>
    <property type="match status" value="2"/>
</dbReference>
<evidence type="ECO:0000256" key="2">
    <source>
        <dbReference type="ARBA" id="ARBA00023125"/>
    </source>
</evidence>
<keyword evidence="4" id="KW-0378">Hydrolase</keyword>